<dbReference type="EC" id="2.3.2.27" evidence="2"/>
<keyword evidence="3" id="KW-0808">Transferase</keyword>
<sequence length="234" mass="26851">MFSSFKSTFGASNQPKRAPRGKQIRSSSYRELIPHVENDIIVTMAQLRHFDHNSLFNKLILLMETSHRDQKTQLQQAHRNQGKSEAFYQKLFELRKNNLDELSSLLSVFKNNHSMHSLQKARMAQPARSHSSSISSKTSASPSVTSRMSMADNESEIFEDAPDHLLDPISFELFTDPVLTPSGITYEKETLLNHLNKKGRYDPISKQELRKDQIYPNLLVKESVEAYKRDVSAR</sequence>
<name>A0ABP0ZSI1_9ASCO</name>
<evidence type="ECO:0000256" key="3">
    <source>
        <dbReference type="ARBA" id="ARBA00022679"/>
    </source>
</evidence>
<evidence type="ECO:0000259" key="7">
    <source>
        <dbReference type="PROSITE" id="PS51698"/>
    </source>
</evidence>
<dbReference type="InterPro" id="IPR013083">
    <property type="entry name" value="Znf_RING/FYVE/PHD"/>
</dbReference>
<reference evidence="8 9" key="1">
    <citation type="submission" date="2024-03" db="EMBL/GenBank/DDBJ databases">
        <authorList>
            <person name="Brejova B."/>
        </authorList>
    </citation>
    <scope>NUCLEOTIDE SEQUENCE [LARGE SCALE GENOMIC DNA]</scope>
    <source>
        <strain evidence="8 9">CBS 14171</strain>
    </source>
</reference>
<keyword evidence="4" id="KW-0677">Repeat</keyword>
<dbReference type="PANTHER" id="PTHR46803:SF2">
    <property type="entry name" value="E3 UBIQUITIN-PROTEIN LIGASE CHIP"/>
    <property type="match status" value="1"/>
</dbReference>
<evidence type="ECO:0000256" key="6">
    <source>
        <dbReference type="SAM" id="MobiDB-lite"/>
    </source>
</evidence>
<dbReference type="Proteomes" id="UP001497383">
    <property type="component" value="Chromosome 6"/>
</dbReference>
<feature type="region of interest" description="Disordered" evidence="6">
    <location>
        <begin position="1"/>
        <end position="26"/>
    </location>
</feature>
<feature type="domain" description="U-box" evidence="7">
    <location>
        <begin position="160"/>
        <end position="234"/>
    </location>
</feature>
<evidence type="ECO:0000256" key="1">
    <source>
        <dbReference type="ARBA" id="ARBA00000900"/>
    </source>
</evidence>
<dbReference type="InterPro" id="IPR003613">
    <property type="entry name" value="Ubox_domain"/>
</dbReference>
<dbReference type="GeneID" id="92210299"/>
<keyword evidence="9" id="KW-1185">Reference proteome</keyword>
<dbReference type="SUPFAM" id="SSF57850">
    <property type="entry name" value="RING/U-box"/>
    <property type="match status" value="1"/>
</dbReference>
<keyword evidence="5" id="KW-0833">Ubl conjugation pathway</keyword>
<dbReference type="PANTHER" id="PTHR46803">
    <property type="entry name" value="E3 UBIQUITIN-PROTEIN LIGASE CHIP"/>
    <property type="match status" value="1"/>
</dbReference>
<evidence type="ECO:0000313" key="9">
    <source>
        <dbReference type="Proteomes" id="UP001497383"/>
    </source>
</evidence>
<feature type="compositionally biased region" description="Polar residues" evidence="6">
    <location>
        <begin position="1"/>
        <end position="15"/>
    </location>
</feature>
<feature type="region of interest" description="Disordered" evidence="6">
    <location>
        <begin position="123"/>
        <end position="148"/>
    </location>
</feature>
<dbReference type="RefSeq" id="XP_066832041.1">
    <property type="nucleotide sequence ID" value="XM_066975399.1"/>
</dbReference>
<feature type="compositionally biased region" description="Low complexity" evidence="6">
    <location>
        <begin position="129"/>
        <end position="146"/>
    </location>
</feature>
<accession>A0ABP0ZSI1</accession>
<organism evidence="8 9">
    <name type="scientific">Lodderomyces beijingensis</name>
    <dbReference type="NCBI Taxonomy" id="1775926"/>
    <lineage>
        <taxon>Eukaryota</taxon>
        <taxon>Fungi</taxon>
        <taxon>Dikarya</taxon>
        <taxon>Ascomycota</taxon>
        <taxon>Saccharomycotina</taxon>
        <taxon>Pichiomycetes</taxon>
        <taxon>Debaryomycetaceae</taxon>
        <taxon>Candida/Lodderomyces clade</taxon>
        <taxon>Lodderomyces</taxon>
    </lineage>
</organism>
<evidence type="ECO:0000256" key="5">
    <source>
        <dbReference type="ARBA" id="ARBA00022786"/>
    </source>
</evidence>
<dbReference type="Pfam" id="PF04564">
    <property type="entry name" value="U-box"/>
    <property type="match status" value="1"/>
</dbReference>
<dbReference type="EMBL" id="OZ022410">
    <property type="protein sequence ID" value="CAK9441234.1"/>
    <property type="molecule type" value="Genomic_DNA"/>
</dbReference>
<evidence type="ECO:0000256" key="2">
    <source>
        <dbReference type="ARBA" id="ARBA00012483"/>
    </source>
</evidence>
<dbReference type="PROSITE" id="PS51698">
    <property type="entry name" value="U_BOX"/>
    <property type="match status" value="1"/>
</dbReference>
<comment type="catalytic activity">
    <reaction evidence="1">
        <text>S-ubiquitinyl-[E2 ubiquitin-conjugating enzyme]-L-cysteine + [acceptor protein]-L-lysine = [E2 ubiquitin-conjugating enzyme]-L-cysteine + N(6)-ubiquitinyl-[acceptor protein]-L-lysine.</text>
        <dbReference type="EC" id="2.3.2.27"/>
    </reaction>
</comment>
<dbReference type="Gene3D" id="3.30.40.10">
    <property type="entry name" value="Zinc/RING finger domain, C3HC4 (zinc finger)"/>
    <property type="match status" value="1"/>
</dbReference>
<gene>
    <name evidence="8" type="ORF">LODBEIA_P51030</name>
</gene>
<protein>
    <recommendedName>
        <fullName evidence="2">RING-type E3 ubiquitin transferase</fullName>
        <ecNumber evidence="2">2.3.2.27</ecNumber>
    </recommendedName>
</protein>
<dbReference type="SMART" id="SM00504">
    <property type="entry name" value="Ubox"/>
    <property type="match status" value="1"/>
</dbReference>
<evidence type="ECO:0000313" key="8">
    <source>
        <dbReference type="EMBL" id="CAK9441234.1"/>
    </source>
</evidence>
<evidence type="ECO:0000256" key="4">
    <source>
        <dbReference type="ARBA" id="ARBA00022737"/>
    </source>
</evidence>
<proteinExistence type="predicted"/>